<comment type="function">
    <text evidence="8">RNA-binding protein that regulates alternative splicing events by binding to 5'-UGCAUGU-3' elements. Regulates alternative splicing of tissue-specific exons.</text>
</comment>
<feature type="site" description="Interaction with RNA" evidence="10">
    <location>
        <position position="216"/>
    </location>
</feature>
<evidence type="ECO:0000256" key="3">
    <source>
        <dbReference type="ARBA" id="ARBA00022490"/>
    </source>
</evidence>
<dbReference type="GO" id="GO:0003723">
    <property type="term" value="F:RNA binding"/>
    <property type="evidence" value="ECO:0007669"/>
    <property type="project" value="UniProtKB-UniRule"/>
</dbReference>
<reference evidence="14" key="1">
    <citation type="submission" date="2025-08" db="UniProtKB">
        <authorList>
            <consortium name="RefSeq"/>
        </authorList>
    </citation>
    <scope>IDENTIFICATION</scope>
    <source>
        <strain evidence="14">Nigerian</strain>
        <tissue evidence="14">Liver and blood</tissue>
    </source>
</reference>
<dbReference type="GO" id="GO:0006397">
    <property type="term" value="P:mRNA processing"/>
    <property type="evidence" value="ECO:0007669"/>
    <property type="project" value="UniProtKB-KW"/>
</dbReference>
<keyword evidence="7 9" id="KW-0539">Nucleus</keyword>
<comment type="subcellular location">
    <subcellularLocation>
        <location evidence="2">Cytoplasm</location>
    </subcellularLocation>
    <subcellularLocation>
        <location evidence="1 9">Nucleus</location>
    </subcellularLocation>
</comment>
<evidence type="ECO:0000256" key="4">
    <source>
        <dbReference type="ARBA" id="ARBA00022664"/>
    </source>
</evidence>
<evidence type="ECO:0000256" key="9">
    <source>
        <dbReference type="PIRNR" id="PIRNR037932"/>
    </source>
</evidence>
<sequence>MADAVMSDAHLLGFNTHGTKRESDQQLHLGSSGASGAGVKRQRVEPEQQEPDNTMSVPVSQAYQAYAAQNSQGNQEPTATPDTMVQPFAAIPFPPPPQNGLSTDYGSQHTQEYATQSTEHGIPLYGGGQSHAEHSTPATSTANASSTTDGSQTEGQQSQTQNSENSESKPTPKRLHVSNIPFRFRDPDLRQMFGQFGKILDVEIIFNERGSKGFGFVTFETSADADRAREKLHSTVVEGRKIEVNNATARVMTNKKSVTPYGNGWKLSPVVGAVYGPELYAVPGFPYPTAAAAATTAAAFRGAHLRGRGRTVYGAVRAVPPTAIPTYPGVLYQDGFYGTELYGGYAAYRYTQPATAATAATAAAAAAAAYSDGYGRVYTADPYHALAPATSYGVGAVASLYRGGYSRFAPY</sequence>
<evidence type="ECO:0000256" key="1">
    <source>
        <dbReference type="ARBA" id="ARBA00004123"/>
    </source>
</evidence>
<feature type="site" description="Interaction with RNA" evidence="10">
    <location>
        <position position="174"/>
    </location>
</feature>
<dbReference type="OrthoDB" id="5382468at2759"/>
<keyword evidence="5 9" id="KW-0694">RNA-binding</keyword>
<name>A0A8J0SBI2_XENTR</name>
<dbReference type="InterPro" id="IPR047131">
    <property type="entry name" value="RBFOX1-like"/>
</dbReference>
<feature type="site" description="Interaction with RNA" evidence="10">
    <location>
        <position position="207"/>
    </location>
</feature>
<keyword evidence="13" id="KW-1185">Reference proteome</keyword>
<dbReference type="GO" id="GO:0007399">
    <property type="term" value="P:nervous system development"/>
    <property type="evidence" value="ECO:0007669"/>
    <property type="project" value="InterPro"/>
</dbReference>
<protein>
    <recommendedName>
        <fullName evidence="9">RNA binding protein fox-1 homolog</fullName>
    </recommendedName>
</protein>
<evidence type="ECO:0000256" key="5">
    <source>
        <dbReference type="ARBA" id="ARBA00022884"/>
    </source>
</evidence>
<dbReference type="Pfam" id="PF00076">
    <property type="entry name" value="RRM_1"/>
    <property type="match status" value="1"/>
</dbReference>
<evidence type="ECO:0000256" key="11">
    <source>
        <dbReference type="SAM" id="MobiDB-lite"/>
    </source>
</evidence>
<evidence type="ECO:0000256" key="6">
    <source>
        <dbReference type="ARBA" id="ARBA00023187"/>
    </source>
</evidence>
<dbReference type="RefSeq" id="XP_012816398.1">
    <property type="nucleotide sequence ID" value="XM_012960944.3"/>
</dbReference>
<evidence type="ECO:0000256" key="8">
    <source>
        <dbReference type="ARBA" id="ARBA00053208"/>
    </source>
</evidence>
<dbReference type="CDD" id="cd12407">
    <property type="entry name" value="RRM_FOX1_like"/>
    <property type="match status" value="1"/>
</dbReference>
<dbReference type="InterPro" id="IPR035979">
    <property type="entry name" value="RBD_domain_sf"/>
</dbReference>
<evidence type="ECO:0000256" key="2">
    <source>
        <dbReference type="ARBA" id="ARBA00004496"/>
    </source>
</evidence>
<feature type="compositionally biased region" description="Low complexity" evidence="11">
    <location>
        <begin position="135"/>
        <end position="165"/>
    </location>
</feature>
<dbReference type="SUPFAM" id="SSF54928">
    <property type="entry name" value="RNA-binding domain, RBD"/>
    <property type="match status" value="1"/>
</dbReference>
<dbReference type="PANTHER" id="PTHR15597:SF31">
    <property type="entry name" value="RNA BINDING PROTEIN FOX-1 HOMOLOG 2"/>
    <property type="match status" value="1"/>
</dbReference>
<feature type="compositionally biased region" description="Polar residues" evidence="11">
    <location>
        <begin position="99"/>
        <end position="119"/>
    </location>
</feature>
<dbReference type="PANTHER" id="PTHR15597">
    <property type="entry name" value="ATAXIN 2-BINDING PROTEIN 1-RELATED"/>
    <property type="match status" value="1"/>
</dbReference>
<gene>
    <name evidence="14 15" type="primary">rbfox2</name>
    <name evidence="14" type="synonym">fox-2</name>
    <name evidence="14" type="synonym">fox2</name>
    <name evidence="14" type="synonym">fxh</name>
    <name evidence="14" type="synonym">hnrbp2</name>
    <name evidence="14" type="synonym">hrnbp2</name>
    <name evidence="14" type="synonym">rbm9</name>
    <name evidence="14" type="synonym">rta</name>
    <name evidence="14" type="synonym">xrbm9</name>
</gene>
<feature type="region of interest" description="Disordered" evidence="11">
    <location>
        <begin position="16"/>
        <end position="179"/>
    </location>
</feature>
<dbReference type="InterPro" id="IPR000504">
    <property type="entry name" value="RRM_dom"/>
</dbReference>
<dbReference type="InterPro" id="IPR017325">
    <property type="entry name" value="RBFOX1-3"/>
</dbReference>
<dbReference type="AlphaFoldDB" id="A0A8J0SBI2"/>
<dbReference type="InterPro" id="IPR034237">
    <property type="entry name" value="FOX1_RRM"/>
</dbReference>
<evidence type="ECO:0000313" key="13">
    <source>
        <dbReference type="Proteomes" id="UP000008143"/>
    </source>
</evidence>
<evidence type="ECO:0000256" key="7">
    <source>
        <dbReference type="ARBA" id="ARBA00023242"/>
    </source>
</evidence>
<feature type="domain" description="RRM" evidence="12">
    <location>
        <begin position="173"/>
        <end position="249"/>
    </location>
</feature>
<feature type="site" description="Interaction with RNA" evidence="10">
    <location>
        <position position="240"/>
    </location>
</feature>
<dbReference type="GO" id="GO:0005737">
    <property type="term" value="C:cytoplasm"/>
    <property type="evidence" value="ECO:0007669"/>
    <property type="project" value="UniProtKB-SubCell"/>
</dbReference>
<evidence type="ECO:0000313" key="14">
    <source>
        <dbReference type="RefSeq" id="XP_012816398.1"/>
    </source>
</evidence>
<dbReference type="AGR" id="Xenbase:XB-GENE-489991"/>
<dbReference type="Gene3D" id="3.30.70.330">
    <property type="match status" value="1"/>
</dbReference>
<feature type="site" description="Interaction with RNA" evidence="10">
    <location>
        <position position="182"/>
    </location>
</feature>
<feature type="site" description="Interaction with RNA" evidence="10">
    <location>
        <position position="183"/>
    </location>
</feature>
<evidence type="ECO:0000313" key="15">
    <source>
        <dbReference type="Xenbase" id="XB-GENE-489991"/>
    </source>
</evidence>
<keyword evidence="4 9" id="KW-0507">mRNA processing</keyword>
<feature type="site" description="Interaction with RNA" evidence="10">
    <location>
        <position position="250"/>
    </location>
</feature>
<dbReference type="SMART" id="SM00360">
    <property type="entry name" value="RRM"/>
    <property type="match status" value="1"/>
</dbReference>
<keyword evidence="6 9" id="KW-0508">mRNA splicing</keyword>
<feature type="compositionally biased region" description="Low complexity" evidence="11">
    <location>
        <begin position="60"/>
        <end position="75"/>
    </location>
</feature>
<dbReference type="Xenbase" id="XB-GENE-489991">
    <property type="gene designation" value="rbfox2"/>
</dbReference>
<dbReference type="PROSITE" id="PS50102">
    <property type="entry name" value="RRM"/>
    <property type="match status" value="1"/>
</dbReference>
<dbReference type="GO" id="GO:0000381">
    <property type="term" value="P:regulation of alternative mRNA splicing, via spliceosome"/>
    <property type="evidence" value="ECO:0007669"/>
    <property type="project" value="InterPro"/>
</dbReference>
<accession>A0A8J0SBI2</accession>
<dbReference type="PIRSF" id="PIRSF037932">
    <property type="entry name" value="Ataxin_2_bd_A2BP"/>
    <property type="match status" value="1"/>
</dbReference>
<dbReference type="FunFam" id="3.30.70.330:FF:000004">
    <property type="entry name" value="RNA binding fox-1 homolog 1"/>
    <property type="match status" value="1"/>
</dbReference>
<feature type="site" description="Interaction with RNA" evidence="10">
    <location>
        <position position="212"/>
    </location>
</feature>
<dbReference type="CTD" id="23543"/>
<organism evidence="13 14">
    <name type="scientific">Xenopus tropicalis</name>
    <name type="common">Western clawed frog</name>
    <name type="synonym">Silurana tropicalis</name>
    <dbReference type="NCBI Taxonomy" id="8364"/>
    <lineage>
        <taxon>Eukaryota</taxon>
        <taxon>Metazoa</taxon>
        <taxon>Chordata</taxon>
        <taxon>Craniata</taxon>
        <taxon>Vertebrata</taxon>
        <taxon>Euteleostomi</taxon>
        <taxon>Amphibia</taxon>
        <taxon>Batrachia</taxon>
        <taxon>Anura</taxon>
        <taxon>Pipoidea</taxon>
        <taxon>Pipidae</taxon>
        <taxon>Xenopodinae</taxon>
        <taxon>Xenopus</taxon>
        <taxon>Silurana</taxon>
    </lineage>
</organism>
<dbReference type="InterPro" id="IPR012677">
    <property type="entry name" value="Nucleotide-bd_a/b_plait_sf"/>
</dbReference>
<dbReference type="GeneID" id="493447"/>
<dbReference type="Pfam" id="PF12414">
    <property type="entry name" value="Fox-1_C"/>
    <property type="match status" value="1"/>
</dbReference>
<dbReference type="GO" id="GO:0008380">
    <property type="term" value="P:RNA splicing"/>
    <property type="evidence" value="ECO:0007669"/>
    <property type="project" value="UniProtKB-KW"/>
</dbReference>
<dbReference type="InterPro" id="IPR025670">
    <property type="entry name" value="Fox-1_C_dom"/>
</dbReference>
<dbReference type="Proteomes" id="UP000008143">
    <property type="component" value="Chromosome 4"/>
</dbReference>
<keyword evidence="3" id="KW-0963">Cytoplasm</keyword>
<dbReference type="GO" id="GO:0005634">
    <property type="term" value="C:nucleus"/>
    <property type="evidence" value="ECO:0007669"/>
    <property type="project" value="UniProtKB-SubCell"/>
</dbReference>
<proteinExistence type="predicted"/>
<evidence type="ECO:0000259" key="12">
    <source>
        <dbReference type="PROSITE" id="PS50102"/>
    </source>
</evidence>
<evidence type="ECO:0000256" key="10">
    <source>
        <dbReference type="PIRSR" id="PIRSR037932-1"/>
    </source>
</evidence>